<accession>A0ACA9KS02</accession>
<reference evidence="1" key="1">
    <citation type="submission" date="2021-06" db="EMBL/GenBank/DDBJ databases">
        <authorList>
            <person name="Kallberg Y."/>
            <person name="Tangrot J."/>
            <person name="Rosling A."/>
        </authorList>
    </citation>
    <scope>NUCLEOTIDE SEQUENCE</scope>
    <source>
        <strain evidence="1">MA461A</strain>
    </source>
</reference>
<comment type="caution">
    <text evidence="1">The sequence shown here is derived from an EMBL/GenBank/DDBJ whole genome shotgun (WGS) entry which is preliminary data.</text>
</comment>
<gene>
    <name evidence="1" type="ORF">RPERSI_LOCUS1338</name>
</gene>
<evidence type="ECO:0000313" key="1">
    <source>
        <dbReference type="EMBL" id="CAG8489808.1"/>
    </source>
</evidence>
<name>A0ACA9KS02_9GLOM</name>
<sequence length="155" mass="17564">MKVKEKWVGVYTSRIMHLSATTTQYDKSAHSAIKYAIETSEIVPKVKLSEIKIPEQIRKKGHSSGTKQLPIALENMEAKRKKNKVDVALAIAIQGNEENWNLVKLAINNIRVSGITMFIFTLVFVTRLLQLAADTFSIPIAIFYEKDKQYAMFSC</sequence>
<organism evidence="1 2">
    <name type="scientific">Racocetra persica</name>
    <dbReference type="NCBI Taxonomy" id="160502"/>
    <lineage>
        <taxon>Eukaryota</taxon>
        <taxon>Fungi</taxon>
        <taxon>Fungi incertae sedis</taxon>
        <taxon>Mucoromycota</taxon>
        <taxon>Glomeromycotina</taxon>
        <taxon>Glomeromycetes</taxon>
        <taxon>Diversisporales</taxon>
        <taxon>Gigasporaceae</taxon>
        <taxon>Racocetra</taxon>
    </lineage>
</organism>
<keyword evidence="2" id="KW-1185">Reference proteome</keyword>
<evidence type="ECO:0000313" key="2">
    <source>
        <dbReference type="Proteomes" id="UP000789920"/>
    </source>
</evidence>
<protein>
    <submittedName>
        <fullName evidence="1">22602_t:CDS:1</fullName>
    </submittedName>
</protein>
<dbReference type="EMBL" id="CAJVQC010001204">
    <property type="protein sequence ID" value="CAG8489808.1"/>
    <property type="molecule type" value="Genomic_DNA"/>
</dbReference>
<proteinExistence type="predicted"/>
<dbReference type="Proteomes" id="UP000789920">
    <property type="component" value="Unassembled WGS sequence"/>
</dbReference>